<dbReference type="InterPro" id="IPR042099">
    <property type="entry name" value="ANL_N_sf"/>
</dbReference>
<dbReference type="PANTHER" id="PTHR45527:SF1">
    <property type="entry name" value="FATTY ACID SYNTHASE"/>
    <property type="match status" value="1"/>
</dbReference>
<proteinExistence type="predicted"/>
<accession>A0ABV8ATA4</accession>
<protein>
    <submittedName>
        <fullName evidence="3">Amino acid adenylation domain-containing protein</fullName>
    </submittedName>
</protein>
<dbReference type="NCBIfam" id="TIGR01733">
    <property type="entry name" value="AA-adenyl-dom"/>
    <property type="match status" value="1"/>
</dbReference>
<dbReference type="InterPro" id="IPR000873">
    <property type="entry name" value="AMP-dep_synth/lig_dom"/>
</dbReference>
<evidence type="ECO:0000313" key="3">
    <source>
        <dbReference type="EMBL" id="MFC3881216.1"/>
    </source>
</evidence>
<keyword evidence="4" id="KW-1185">Reference proteome</keyword>
<gene>
    <name evidence="3" type="ORF">ACFOSV_13565</name>
</gene>
<dbReference type="Pfam" id="PF00501">
    <property type="entry name" value="AMP-binding"/>
    <property type="match status" value="1"/>
</dbReference>
<dbReference type="InterPro" id="IPR020845">
    <property type="entry name" value="AMP-binding_CS"/>
</dbReference>
<evidence type="ECO:0000259" key="2">
    <source>
        <dbReference type="Pfam" id="PF13193"/>
    </source>
</evidence>
<reference evidence="4" key="1">
    <citation type="journal article" date="2019" name="Int. J. Syst. Evol. Microbiol.">
        <title>The Global Catalogue of Microorganisms (GCM) 10K type strain sequencing project: providing services to taxonomists for standard genome sequencing and annotation.</title>
        <authorList>
            <consortium name="The Broad Institute Genomics Platform"/>
            <consortium name="The Broad Institute Genome Sequencing Center for Infectious Disease"/>
            <person name="Wu L."/>
            <person name="Ma J."/>
        </authorList>
    </citation>
    <scope>NUCLEOTIDE SEQUENCE [LARGE SCALE GENOMIC DNA]</scope>
    <source>
        <strain evidence="4">CCUG 60523</strain>
    </source>
</reference>
<dbReference type="Gene3D" id="3.30.300.30">
    <property type="match status" value="1"/>
</dbReference>
<feature type="domain" description="AMP-dependent synthetase/ligase" evidence="1">
    <location>
        <begin position="15"/>
        <end position="367"/>
    </location>
</feature>
<evidence type="ECO:0000313" key="4">
    <source>
        <dbReference type="Proteomes" id="UP001595805"/>
    </source>
</evidence>
<dbReference type="EMBL" id="JBHRZS010000007">
    <property type="protein sequence ID" value="MFC3881216.1"/>
    <property type="molecule type" value="Genomic_DNA"/>
</dbReference>
<dbReference type="CDD" id="cd05930">
    <property type="entry name" value="A_NRPS"/>
    <property type="match status" value="1"/>
</dbReference>
<organism evidence="3 4">
    <name type="scientific">Algoriphagus namhaensis</name>
    <dbReference type="NCBI Taxonomy" id="915353"/>
    <lineage>
        <taxon>Bacteria</taxon>
        <taxon>Pseudomonadati</taxon>
        <taxon>Bacteroidota</taxon>
        <taxon>Cytophagia</taxon>
        <taxon>Cytophagales</taxon>
        <taxon>Cyclobacteriaceae</taxon>
        <taxon>Algoriphagus</taxon>
    </lineage>
</organism>
<feature type="domain" description="AMP-binding enzyme C-terminal" evidence="2">
    <location>
        <begin position="426"/>
        <end position="498"/>
    </location>
</feature>
<dbReference type="SUPFAM" id="SSF56801">
    <property type="entry name" value="Acetyl-CoA synthetase-like"/>
    <property type="match status" value="1"/>
</dbReference>
<dbReference type="Gene3D" id="3.40.50.12780">
    <property type="entry name" value="N-terminal domain of ligase-like"/>
    <property type="match status" value="1"/>
</dbReference>
<dbReference type="Pfam" id="PF13193">
    <property type="entry name" value="AMP-binding_C"/>
    <property type="match status" value="1"/>
</dbReference>
<dbReference type="InterPro" id="IPR025110">
    <property type="entry name" value="AMP-bd_C"/>
</dbReference>
<dbReference type="RefSeq" id="WP_377906557.1">
    <property type="nucleotide sequence ID" value="NZ_JBHRZS010000007.1"/>
</dbReference>
<dbReference type="Proteomes" id="UP001595805">
    <property type="component" value="Unassembled WGS sequence"/>
</dbReference>
<dbReference type="PANTHER" id="PTHR45527">
    <property type="entry name" value="NONRIBOSOMAL PEPTIDE SYNTHETASE"/>
    <property type="match status" value="1"/>
</dbReference>
<evidence type="ECO:0000259" key="1">
    <source>
        <dbReference type="Pfam" id="PF00501"/>
    </source>
</evidence>
<dbReference type="InterPro" id="IPR010071">
    <property type="entry name" value="AA_adenyl_dom"/>
</dbReference>
<sequence>MNSKSTILSELLSAGAKKNPDKIAFKSASGHITYQDLDLKTNKIANWLIENEVQKGDRVGILIEKNIYTAYGLYGILKTGAVIVALDPAQPAEKLKAIIKDCEIKVVLSIPAHQRILDQIASPDLLELGSTQDVSWEEVFTGFSDELPQVAIAPSDYAYIIYTSGSTGEPKGIVHTHESGLAYARQSTKLYQVTENDVIGNVASLHFDQSTFGYFSAMYACCTTYVFNYSELIMLGSFCEAVRNNEISILYSVPSLFISLVRGGFDLDFPSVRWIKYGGESFPPTQVKMLLNKAPSAQVSNVYGPAEVNQCTYYTVPKSLDVNREVPIGKVWDNTEYLLLDENDKPMKQGKSGELLIHSVTMMSGYWNNDELNKKSFYHLTRDGQSIRFYRTGDQVYLNENEELVFVGRIDRQVKISGYRVELGAVEQVLIKLPEIKDAAVFTTTFDGVKELCAAIVPQGDSLDMTQLKRTLLKFLPKQSIPKHLFEVPEMPHSDNGKVHYRELEKQFAN</sequence>
<comment type="caution">
    <text evidence="3">The sequence shown here is derived from an EMBL/GenBank/DDBJ whole genome shotgun (WGS) entry which is preliminary data.</text>
</comment>
<dbReference type="PROSITE" id="PS00455">
    <property type="entry name" value="AMP_BINDING"/>
    <property type="match status" value="1"/>
</dbReference>
<dbReference type="InterPro" id="IPR045851">
    <property type="entry name" value="AMP-bd_C_sf"/>
</dbReference>
<name>A0ABV8ATA4_9BACT</name>